<protein>
    <submittedName>
        <fullName evidence="1">Glycosyltransferase family 2 protein</fullName>
    </submittedName>
</protein>
<name>A0ACC5U7K9_9FLAO</name>
<gene>
    <name evidence="1" type="ORF">KO493_05705</name>
</gene>
<dbReference type="Proteomes" id="UP001647509">
    <property type="component" value="Unassembled WGS sequence"/>
</dbReference>
<keyword evidence="2" id="KW-1185">Reference proteome</keyword>
<proteinExistence type="predicted"/>
<organism evidence="1 2">
    <name type="scientific">Pseudotamlana agarivorans</name>
    <dbReference type="NCBI Taxonomy" id="481183"/>
    <lineage>
        <taxon>Bacteria</taxon>
        <taxon>Pseudomonadati</taxon>
        <taxon>Bacteroidota</taxon>
        <taxon>Flavobacteriia</taxon>
        <taxon>Flavobacteriales</taxon>
        <taxon>Flavobacteriaceae</taxon>
        <taxon>Pseudotamlana</taxon>
    </lineage>
</organism>
<evidence type="ECO:0000313" key="2">
    <source>
        <dbReference type="Proteomes" id="UP001647509"/>
    </source>
</evidence>
<comment type="caution">
    <text evidence="1">The sequence shown here is derived from an EMBL/GenBank/DDBJ whole genome shotgun (WGS) entry which is preliminary data.</text>
</comment>
<accession>A0ACC5U7K9</accession>
<dbReference type="EMBL" id="JAHKPD010000011">
    <property type="protein sequence ID" value="MBU2950185.1"/>
    <property type="molecule type" value="Genomic_DNA"/>
</dbReference>
<sequence length="309" mass="36152">MIVLSVHLITFNNENHIEETLKSVLNQKMNFNYEIVVGDDCSSDKTLEIIKAYEVDHPTIFNVKKNEKQLGILGNFKATLDRCQGKYVFDIAGDDLLKHDYALQKMVDTLERDDTLGFIDSGVDFLYESTNTTTKFFNKTVIQASKEFYKQELLLGKITPTGICFSRKKLYQHVDFNKYLGMKLTIDDYPILVDLAMNTNFKTINESLNLYRVHDTSYSHKKSFDSQLFMKNQMKNLVDYFNMKYTYDANIIESFYMNHYKELLFLAGYYEKKAIGRAVFKKIKSKSIKDYIHYFASQNTIFRKLVSIL</sequence>
<reference evidence="1" key="1">
    <citation type="submission" date="2021-05" db="EMBL/GenBank/DDBJ databases">
        <title>Draft genomes of bacteria isolated from model marine particles.</title>
        <authorList>
            <person name="Datta M.S."/>
            <person name="Schwartzman J.A."/>
            <person name="Enke T.N."/>
            <person name="Saavedra J."/>
            <person name="Cermak N."/>
            <person name="Cordero O.X."/>
        </authorList>
    </citation>
    <scope>NUCLEOTIDE SEQUENCE</scope>
    <source>
        <strain evidence="1">I2M19</strain>
    </source>
</reference>
<evidence type="ECO:0000313" key="1">
    <source>
        <dbReference type="EMBL" id="MBU2950185.1"/>
    </source>
</evidence>